<keyword evidence="3" id="KW-1185">Reference proteome</keyword>
<name>A0A139X7N3_9CYAN</name>
<evidence type="ECO:0000313" key="3">
    <source>
        <dbReference type="Proteomes" id="UP000076925"/>
    </source>
</evidence>
<gene>
    <name evidence="2" type="ORF">WA1_23985</name>
</gene>
<evidence type="ECO:0000313" key="2">
    <source>
        <dbReference type="EMBL" id="KYC40704.1"/>
    </source>
</evidence>
<feature type="compositionally biased region" description="Polar residues" evidence="1">
    <location>
        <begin position="1"/>
        <end position="11"/>
    </location>
</feature>
<dbReference type="Proteomes" id="UP000076925">
    <property type="component" value="Unassembled WGS sequence"/>
</dbReference>
<evidence type="ECO:0000256" key="1">
    <source>
        <dbReference type="SAM" id="MobiDB-lite"/>
    </source>
</evidence>
<sequence length="72" mass="8215">MTISGIIQPKNTKSKRDYANRIKSKKEKNIWITPEQDALLKQVSAKLGMNERDTLIKGIEILNSQINSDNIM</sequence>
<dbReference type="RefSeq" id="WP_017740015.1">
    <property type="nucleotide sequence ID" value="NZ_KQ976354.1"/>
</dbReference>
<proteinExistence type="predicted"/>
<dbReference type="AlphaFoldDB" id="A0A139X7N3"/>
<protein>
    <submittedName>
        <fullName evidence="2">Uncharacterized protein</fullName>
    </submittedName>
</protein>
<feature type="region of interest" description="Disordered" evidence="1">
    <location>
        <begin position="1"/>
        <end position="20"/>
    </location>
</feature>
<reference evidence="2 3" key="1">
    <citation type="journal article" date="2013" name="Genome Biol. Evol.">
        <title>Genomes of Stigonematalean cyanobacteria (subsection V) and the evolution of oxygenic photosynthesis from prokaryotes to plastids.</title>
        <authorList>
            <person name="Dagan T."/>
            <person name="Roettger M."/>
            <person name="Stucken K."/>
            <person name="Landan G."/>
            <person name="Koch R."/>
            <person name="Major P."/>
            <person name="Gould S.B."/>
            <person name="Goremykin V.V."/>
            <person name="Rippka R."/>
            <person name="Tandeau de Marsac N."/>
            <person name="Gugger M."/>
            <person name="Lockhart P.J."/>
            <person name="Allen J.F."/>
            <person name="Brune I."/>
            <person name="Maus I."/>
            <person name="Puhler A."/>
            <person name="Martin W.F."/>
        </authorList>
    </citation>
    <scope>NUCLEOTIDE SEQUENCE [LARGE SCALE GENOMIC DNA]</scope>
    <source>
        <strain evidence="2 3">PCC 7110</strain>
    </source>
</reference>
<comment type="caution">
    <text evidence="2">The sequence shown here is derived from an EMBL/GenBank/DDBJ whole genome shotgun (WGS) entry which is preliminary data.</text>
</comment>
<organism evidence="2 3">
    <name type="scientific">Scytonema hofmannii PCC 7110</name>
    <dbReference type="NCBI Taxonomy" id="128403"/>
    <lineage>
        <taxon>Bacteria</taxon>
        <taxon>Bacillati</taxon>
        <taxon>Cyanobacteriota</taxon>
        <taxon>Cyanophyceae</taxon>
        <taxon>Nostocales</taxon>
        <taxon>Scytonemataceae</taxon>
        <taxon>Scytonema</taxon>
    </lineage>
</organism>
<accession>A0A139X7N3</accession>
<dbReference type="EMBL" id="ANNX02000026">
    <property type="protein sequence ID" value="KYC40704.1"/>
    <property type="molecule type" value="Genomic_DNA"/>
</dbReference>